<accession>A0AA88Y381</accession>
<sequence length="464" mass="52579">MCLWCRYASDILCEPLSPGLDSVKLTKQRVELQSHQRLLSLDRLDLFSVLRNLGKDGHEVYALIKVPQYMIKNGDAISYRYTVVEKGNTENKEDEFYYINGKNSENLRKILLSPDRQKKGSSLSDASSHIQDSLNIGEPLASSSPTRCSNTTNAPKSGETRQHSLRMLNMNCQSIKNKRNELQVLIESSTPDIIFGTESWMSDNVHTSEIFPPELGYDVIRRDRHGDAHGGVFIAAKVNLGLNLVHKSKHVELITGSFNTSPNKKTLTTCFYRPSNMSTGYNQTAIKELNDLRTSHKNTPFILAGDFNLPNISWPNYSIKGSQNFRDTNMAYIQMAADLSIQQEVDQPTRGTNILDLIFTSHPGHLNRCRTLPPLGNSDHDIVLIDVLTQVYRPQPKRRTIYLWKKANIANIRQSLDQQYNTFCCTEFNDVNNTWSSMRRAITGAIQKHVPAKRTLDKHTHTPG</sequence>
<feature type="region of interest" description="Disordered" evidence="1">
    <location>
        <begin position="136"/>
        <end position="163"/>
    </location>
</feature>
<dbReference type="SUPFAM" id="SSF56219">
    <property type="entry name" value="DNase I-like"/>
    <property type="match status" value="1"/>
</dbReference>
<dbReference type="InterPro" id="IPR036691">
    <property type="entry name" value="Endo/exonu/phosph_ase_sf"/>
</dbReference>
<evidence type="ECO:0000259" key="2">
    <source>
        <dbReference type="Pfam" id="PF14529"/>
    </source>
</evidence>
<dbReference type="PANTHER" id="PTHR33395">
    <property type="entry name" value="TRANSCRIPTASE, PUTATIVE-RELATED-RELATED"/>
    <property type="match status" value="1"/>
</dbReference>
<dbReference type="Pfam" id="PF14529">
    <property type="entry name" value="Exo_endo_phos_2"/>
    <property type="match status" value="1"/>
</dbReference>
<dbReference type="InterPro" id="IPR005135">
    <property type="entry name" value="Endo/exonuclease/phosphatase"/>
</dbReference>
<dbReference type="GO" id="GO:0003824">
    <property type="term" value="F:catalytic activity"/>
    <property type="evidence" value="ECO:0007669"/>
    <property type="project" value="InterPro"/>
</dbReference>
<dbReference type="Gene3D" id="3.60.10.10">
    <property type="entry name" value="Endonuclease/exonuclease/phosphatase"/>
    <property type="match status" value="1"/>
</dbReference>
<dbReference type="GO" id="GO:0061343">
    <property type="term" value="P:cell adhesion involved in heart morphogenesis"/>
    <property type="evidence" value="ECO:0007669"/>
    <property type="project" value="TreeGrafter"/>
</dbReference>
<proteinExistence type="predicted"/>
<dbReference type="EMBL" id="VSWD01000007">
    <property type="protein sequence ID" value="KAK3096966.1"/>
    <property type="molecule type" value="Genomic_DNA"/>
</dbReference>
<evidence type="ECO:0000256" key="1">
    <source>
        <dbReference type="SAM" id="MobiDB-lite"/>
    </source>
</evidence>
<name>A0AA88Y381_PINIB</name>
<feature type="compositionally biased region" description="Polar residues" evidence="1">
    <location>
        <begin position="141"/>
        <end position="155"/>
    </location>
</feature>
<feature type="domain" description="Endonuclease/exonuclease/phosphatase" evidence="2">
    <location>
        <begin position="270"/>
        <end position="383"/>
    </location>
</feature>
<keyword evidence="4" id="KW-1185">Reference proteome</keyword>
<protein>
    <recommendedName>
        <fullName evidence="2">Endonuclease/exonuclease/phosphatase domain-containing protein</fullName>
    </recommendedName>
</protein>
<dbReference type="AlphaFoldDB" id="A0AA88Y381"/>
<dbReference type="Proteomes" id="UP001186944">
    <property type="component" value="Unassembled WGS sequence"/>
</dbReference>
<dbReference type="GO" id="GO:0007508">
    <property type="term" value="P:larval heart development"/>
    <property type="evidence" value="ECO:0007669"/>
    <property type="project" value="TreeGrafter"/>
</dbReference>
<evidence type="ECO:0000313" key="4">
    <source>
        <dbReference type="Proteomes" id="UP001186944"/>
    </source>
</evidence>
<organism evidence="3 4">
    <name type="scientific">Pinctada imbricata</name>
    <name type="common">Atlantic pearl-oyster</name>
    <name type="synonym">Pinctada martensii</name>
    <dbReference type="NCBI Taxonomy" id="66713"/>
    <lineage>
        <taxon>Eukaryota</taxon>
        <taxon>Metazoa</taxon>
        <taxon>Spiralia</taxon>
        <taxon>Lophotrochozoa</taxon>
        <taxon>Mollusca</taxon>
        <taxon>Bivalvia</taxon>
        <taxon>Autobranchia</taxon>
        <taxon>Pteriomorphia</taxon>
        <taxon>Pterioida</taxon>
        <taxon>Pterioidea</taxon>
        <taxon>Pteriidae</taxon>
        <taxon>Pinctada</taxon>
    </lineage>
</organism>
<reference evidence="3" key="1">
    <citation type="submission" date="2019-08" db="EMBL/GenBank/DDBJ databases">
        <title>The improved chromosome-level genome for the pearl oyster Pinctada fucata martensii using PacBio sequencing and Hi-C.</title>
        <authorList>
            <person name="Zheng Z."/>
        </authorList>
    </citation>
    <scope>NUCLEOTIDE SEQUENCE</scope>
    <source>
        <strain evidence="3">ZZ-2019</strain>
        <tissue evidence="3">Adductor muscle</tissue>
    </source>
</reference>
<dbReference type="GO" id="GO:0031012">
    <property type="term" value="C:extracellular matrix"/>
    <property type="evidence" value="ECO:0007669"/>
    <property type="project" value="TreeGrafter"/>
</dbReference>
<comment type="caution">
    <text evidence="3">The sequence shown here is derived from an EMBL/GenBank/DDBJ whole genome shotgun (WGS) entry which is preliminary data.</text>
</comment>
<dbReference type="PANTHER" id="PTHR33395:SF22">
    <property type="entry name" value="REVERSE TRANSCRIPTASE DOMAIN-CONTAINING PROTEIN"/>
    <property type="match status" value="1"/>
</dbReference>
<gene>
    <name evidence="3" type="ORF">FSP39_005202</name>
</gene>
<evidence type="ECO:0000313" key="3">
    <source>
        <dbReference type="EMBL" id="KAK3096966.1"/>
    </source>
</evidence>